<dbReference type="PANTHER" id="PTHR37947">
    <property type="entry name" value="BLL2462 PROTEIN"/>
    <property type="match status" value="1"/>
</dbReference>
<dbReference type="PROSITE" id="PS50234">
    <property type="entry name" value="VWFA"/>
    <property type="match status" value="1"/>
</dbReference>
<dbReference type="InterPro" id="IPR036465">
    <property type="entry name" value="vWFA_dom_sf"/>
</dbReference>
<organism evidence="2">
    <name type="scientific">marine sediment metagenome</name>
    <dbReference type="NCBI Taxonomy" id="412755"/>
    <lineage>
        <taxon>unclassified sequences</taxon>
        <taxon>metagenomes</taxon>
        <taxon>ecological metagenomes</taxon>
    </lineage>
</organism>
<dbReference type="Gene3D" id="3.40.50.410">
    <property type="entry name" value="von Willebrand factor, type A domain"/>
    <property type="match status" value="1"/>
</dbReference>
<reference evidence="2" key="1">
    <citation type="journal article" date="2015" name="Nature">
        <title>Complex archaea that bridge the gap between prokaryotes and eukaryotes.</title>
        <authorList>
            <person name="Spang A."/>
            <person name="Saw J.H."/>
            <person name="Jorgensen S.L."/>
            <person name="Zaremba-Niedzwiedzka K."/>
            <person name="Martijn J."/>
            <person name="Lind A.E."/>
            <person name="van Eijk R."/>
            <person name="Schleper C."/>
            <person name="Guy L."/>
            <person name="Ettema T.J."/>
        </authorList>
    </citation>
    <scope>NUCLEOTIDE SEQUENCE</scope>
</reference>
<dbReference type="InterPro" id="IPR013783">
    <property type="entry name" value="Ig-like_fold"/>
</dbReference>
<dbReference type="CDD" id="cd00198">
    <property type="entry name" value="vWFA"/>
    <property type="match status" value="1"/>
</dbReference>
<evidence type="ECO:0000313" key="2">
    <source>
        <dbReference type="EMBL" id="KKL19771.1"/>
    </source>
</evidence>
<dbReference type="EMBL" id="LAZR01038357">
    <property type="protein sequence ID" value="KKL19771.1"/>
    <property type="molecule type" value="Genomic_DNA"/>
</dbReference>
<protein>
    <recommendedName>
        <fullName evidence="1">VWFA domain-containing protein</fullName>
    </recommendedName>
</protein>
<feature type="non-terminal residue" evidence="2">
    <location>
        <position position="377"/>
    </location>
</feature>
<name>A0A0F9DQ34_9ZZZZ</name>
<dbReference type="AlphaFoldDB" id="A0A0F9DQ34"/>
<sequence>MAGRANGYCCLGDRDPLCSQGRSALGTIQTACYPGWGDSDPRKPICRILVDASRSMLFSDKYKDELGTWLAERMPGLDNANLPIEATRAEVVKTLLTAAPDGWLGALREEFELSSWRFASELQPLALDETVAAYEVDPEGYATAIGKALEESSAGLGGARPRAMVLFSDGAWNTGPDPSEVSRVLGRLGIPVYVVGLGEANPPREVAVLSVRGPKSVQLGDKLFLRAQIAATGMGVTRLPVQLISDGKVIKERQMVTPPSGQSVGVSFSVVQTVPGRKLFRVRIPKQVDEQDESNNAAGIWVDVIERKINVLLIESEPRWEFRFIRNVFERDPTISVATHLLRPGVGPIVGEGYLKELPTDRKEFTKYDLVILGDVD</sequence>
<feature type="domain" description="VWFA" evidence="1">
    <location>
        <begin position="48"/>
        <end position="243"/>
    </location>
</feature>
<comment type="caution">
    <text evidence="2">The sequence shown here is derived from an EMBL/GenBank/DDBJ whole genome shotgun (WGS) entry which is preliminary data.</text>
</comment>
<accession>A0A0F9DQ34</accession>
<evidence type="ECO:0000259" key="1">
    <source>
        <dbReference type="PROSITE" id="PS50234"/>
    </source>
</evidence>
<dbReference type="PANTHER" id="PTHR37947:SF1">
    <property type="entry name" value="BLL2462 PROTEIN"/>
    <property type="match status" value="1"/>
</dbReference>
<gene>
    <name evidence="2" type="ORF">LCGC14_2462120</name>
</gene>
<dbReference type="InterPro" id="IPR002035">
    <property type="entry name" value="VWF_A"/>
</dbReference>
<dbReference type="Gene3D" id="2.60.40.10">
    <property type="entry name" value="Immunoglobulins"/>
    <property type="match status" value="1"/>
</dbReference>
<dbReference type="Pfam" id="PF00092">
    <property type="entry name" value="VWA"/>
    <property type="match status" value="1"/>
</dbReference>
<proteinExistence type="predicted"/>
<dbReference type="SUPFAM" id="SSF53300">
    <property type="entry name" value="vWA-like"/>
    <property type="match status" value="1"/>
</dbReference>